<organism evidence="1 2">
    <name type="scientific">Callithrix jacchus</name>
    <name type="common">White-tufted-ear marmoset</name>
    <name type="synonym">Simia Jacchus</name>
    <dbReference type="NCBI Taxonomy" id="9483"/>
    <lineage>
        <taxon>Eukaryota</taxon>
        <taxon>Metazoa</taxon>
        <taxon>Chordata</taxon>
        <taxon>Craniata</taxon>
        <taxon>Vertebrata</taxon>
        <taxon>Euteleostomi</taxon>
        <taxon>Mammalia</taxon>
        <taxon>Eutheria</taxon>
        <taxon>Euarchontoglires</taxon>
        <taxon>Primates</taxon>
        <taxon>Haplorrhini</taxon>
        <taxon>Platyrrhini</taxon>
        <taxon>Cebidae</taxon>
        <taxon>Callitrichinae</taxon>
        <taxon>Callithrix</taxon>
        <taxon>Callithrix</taxon>
    </lineage>
</organism>
<dbReference type="PANTHER" id="PTHR46254:SF6">
    <property type="entry name" value="HIGH MOBILITY GROUP AT-HOOK 2"/>
    <property type="match status" value="1"/>
</dbReference>
<protein>
    <submittedName>
        <fullName evidence="1">Uncharacterized protein</fullName>
    </submittedName>
</protein>
<keyword evidence="2" id="KW-1185">Reference proteome</keyword>
<reference evidence="1" key="3">
    <citation type="submission" date="2025-09" db="UniProtKB">
        <authorList>
            <consortium name="Ensembl"/>
        </authorList>
    </citation>
    <scope>IDENTIFICATION</scope>
</reference>
<reference evidence="1" key="2">
    <citation type="submission" date="2025-08" db="UniProtKB">
        <authorList>
            <consortium name="Ensembl"/>
        </authorList>
    </citation>
    <scope>IDENTIFICATION</scope>
</reference>
<sequence>MEYHCLAQAGVQWRNLSSLQLPPPRFKQFSCLSLLNSWDYRHAPPCPANFCIFFETECCSVGQAGVQWLDLCSLHPPSLGLDLQSGENNLCILYLHTSSHNHIYQH</sequence>
<reference evidence="1 2" key="1">
    <citation type="submission" date="2009-03" db="EMBL/GenBank/DDBJ databases">
        <authorList>
            <person name="Warren W."/>
            <person name="Ye L."/>
            <person name="Minx P."/>
            <person name="Worley K."/>
            <person name="Gibbs R."/>
            <person name="Wilson R.K."/>
        </authorList>
    </citation>
    <scope>NUCLEOTIDE SEQUENCE [LARGE SCALE GENOMIC DNA]</scope>
</reference>
<proteinExistence type="predicted"/>
<accession>A0A8I3X8E4</accession>
<dbReference type="PANTHER" id="PTHR46254">
    <property type="entry name" value="PROTEIN GVQW1-RELATED"/>
    <property type="match status" value="1"/>
</dbReference>
<dbReference type="Ensembl" id="ENSCJAT00000135675.1">
    <property type="protein sequence ID" value="ENSCJAP00000089120.1"/>
    <property type="gene ID" value="ENSCJAG00000075987.1"/>
</dbReference>
<dbReference type="GeneTree" id="ENSGT00940000167556"/>
<evidence type="ECO:0000313" key="2">
    <source>
        <dbReference type="Proteomes" id="UP000008225"/>
    </source>
</evidence>
<evidence type="ECO:0000313" key="1">
    <source>
        <dbReference type="Ensembl" id="ENSCJAP00000089120.1"/>
    </source>
</evidence>
<dbReference type="Proteomes" id="UP000008225">
    <property type="component" value="Chromosome 17"/>
</dbReference>
<name>A0A8I3X8E4_CALJA</name>
<dbReference type="AlphaFoldDB" id="A0A8I3X8E4"/>